<dbReference type="STRING" id="930990.A0A067MG58"/>
<evidence type="ECO:0000313" key="3">
    <source>
        <dbReference type="EMBL" id="KDQ14499.1"/>
    </source>
</evidence>
<name>A0A067MG58_BOTB1</name>
<feature type="compositionally biased region" description="Pro residues" evidence="2">
    <location>
        <begin position="144"/>
        <end position="166"/>
    </location>
</feature>
<proteinExistence type="predicted"/>
<feature type="compositionally biased region" description="Gly residues" evidence="2">
    <location>
        <begin position="24"/>
        <end position="33"/>
    </location>
</feature>
<dbReference type="OrthoDB" id="10255630at2759"/>
<protein>
    <submittedName>
        <fullName evidence="3">Uncharacterized protein</fullName>
    </submittedName>
</protein>
<feature type="region of interest" description="Disordered" evidence="2">
    <location>
        <begin position="328"/>
        <end position="359"/>
    </location>
</feature>
<feature type="compositionally biased region" description="Basic residues" evidence="2">
    <location>
        <begin position="8"/>
        <end position="22"/>
    </location>
</feature>
<feature type="region of interest" description="Disordered" evidence="2">
    <location>
        <begin position="784"/>
        <end position="806"/>
    </location>
</feature>
<dbReference type="InParanoid" id="A0A067MG58"/>
<evidence type="ECO:0000256" key="1">
    <source>
        <dbReference type="SAM" id="Coils"/>
    </source>
</evidence>
<feature type="region of interest" description="Disordered" evidence="2">
    <location>
        <begin position="723"/>
        <end position="748"/>
    </location>
</feature>
<feature type="compositionally biased region" description="Polar residues" evidence="2">
    <location>
        <begin position="723"/>
        <end position="739"/>
    </location>
</feature>
<reference evidence="4" key="1">
    <citation type="journal article" date="2014" name="Proc. Natl. Acad. Sci. U.S.A.">
        <title>Extensive sampling of basidiomycete genomes demonstrates inadequacy of the white-rot/brown-rot paradigm for wood decay fungi.</title>
        <authorList>
            <person name="Riley R."/>
            <person name="Salamov A.A."/>
            <person name="Brown D.W."/>
            <person name="Nagy L.G."/>
            <person name="Floudas D."/>
            <person name="Held B.W."/>
            <person name="Levasseur A."/>
            <person name="Lombard V."/>
            <person name="Morin E."/>
            <person name="Otillar R."/>
            <person name="Lindquist E.A."/>
            <person name="Sun H."/>
            <person name="LaButti K.M."/>
            <person name="Schmutz J."/>
            <person name="Jabbour D."/>
            <person name="Luo H."/>
            <person name="Baker S.E."/>
            <person name="Pisabarro A.G."/>
            <person name="Walton J.D."/>
            <person name="Blanchette R.A."/>
            <person name="Henrissat B."/>
            <person name="Martin F."/>
            <person name="Cullen D."/>
            <person name="Hibbett D.S."/>
            <person name="Grigoriev I.V."/>
        </authorList>
    </citation>
    <scope>NUCLEOTIDE SEQUENCE [LARGE SCALE GENOMIC DNA]</scope>
    <source>
        <strain evidence="4">FD-172 SS1</strain>
    </source>
</reference>
<feature type="coiled-coil region" evidence="1">
    <location>
        <begin position="517"/>
        <end position="704"/>
    </location>
</feature>
<feature type="region of interest" description="Disordered" evidence="2">
    <location>
        <begin position="371"/>
        <end position="394"/>
    </location>
</feature>
<evidence type="ECO:0000313" key="4">
    <source>
        <dbReference type="Proteomes" id="UP000027195"/>
    </source>
</evidence>
<keyword evidence="4" id="KW-1185">Reference proteome</keyword>
<organism evidence="3 4">
    <name type="scientific">Botryobasidium botryosum (strain FD-172 SS1)</name>
    <dbReference type="NCBI Taxonomy" id="930990"/>
    <lineage>
        <taxon>Eukaryota</taxon>
        <taxon>Fungi</taxon>
        <taxon>Dikarya</taxon>
        <taxon>Basidiomycota</taxon>
        <taxon>Agaricomycotina</taxon>
        <taxon>Agaricomycetes</taxon>
        <taxon>Cantharellales</taxon>
        <taxon>Botryobasidiaceae</taxon>
        <taxon>Botryobasidium</taxon>
    </lineage>
</organism>
<feature type="compositionally biased region" description="Low complexity" evidence="2">
    <location>
        <begin position="46"/>
        <end position="62"/>
    </location>
</feature>
<dbReference type="EMBL" id="KL198037">
    <property type="protein sequence ID" value="KDQ14499.1"/>
    <property type="molecule type" value="Genomic_DNA"/>
</dbReference>
<dbReference type="HOGENOM" id="CLU_018301_0_0_1"/>
<evidence type="ECO:0000256" key="2">
    <source>
        <dbReference type="SAM" id="MobiDB-lite"/>
    </source>
</evidence>
<feature type="region of interest" description="Disordered" evidence="2">
    <location>
        <begin position="1"/>
        <end position="176"/>
    </location>
</feature>
<keyword evidence="1" id="KW-0175">Coiled coil</keyword>
<dbReference type="AlphaFoldDB" id="A0A067MG58"/>
<feature type="compositionally biased region" description="Basic and acidic residues" evidence="2">
    <location>
        <begin position="328"/>
        <end position="357"/>
    </location>
</feature>
<dbReference type="Gene3D" id="1.10.287.1490">
    <property type="match status" value="1"/>
</dbReference>
<sequence>MEDDRAAKAARAKALLNKRRQQKAGGGGGGTGSGTNSPVIPPARLSSPGPSAAATAAPSGSSKHPFSPPPGRQDAGTPPIERSPLRGRAAESQRATRAVSPEVALSPRASTPRASTPRASTPSLVSPPIHAPVPKALSGRNRPFSPPSPAPASAPTPPPAPAPAPEPVEDLRPILNSQQQTISLLVAEKASLTASLEQLEGFEQKSREADALLEERQHLIDDLGHKITALEAELKAASEAAAEAATRERQMADKQRELERDFDLTKRSAADLRSQFEQCTARIREVEEQLQSDDRVENLEKSLCGTQDRAESLEFQLSKSKQAYAKLKAERDAMEEESRNRAASEEEWKAKHADLSDQHATSLQELQSVSANRDSLQTSVSNLESQVRQGQDSLAQAQQELSAATEELAARTRQLQSVHAELGVVSRRAEDAEKSQNELQSENGGLMASLGELRSKVVELTQDKVDLGETVDELRKTIRERDLKVEELRSLVAELRMQEEEREMARVSESAKYQGEREDLVRQTEGLNQTIAELEAELQSSHAGVRELEIERGSLRQAVSRSEGEAQRAKQASEGIAAEMTILEEQLQEQRRLYEEARAAADEGQAELKRLQTEVDAKDDQIAELQDQVDEYMAIAKAAAEKPEPDLTEEMLSSIRQQHALELSSARSQIRTLESSVHEEQNKAHNLQLQVSALEDQIAELRAAQRGIASKSPLPRPVALARTQSSDWSIPTGRRSSFGDTRPPLSAKRTNSALHPAMMTPEAQHKRQVSLSMLKARIESERSAAAASLNGSTSSLRTMAEEGPRAPTPGLHDIYQVAQHAFKRPQFGDESHVFWCHACRGDLVVL</sequence>
<feature type="compositionally biased region" description="Polar residues" evidence="2">
    <location>
        <begin position="371"/>
        <end position="392"/>
    </location>
</feature>
<gene>
    <name evidence="3" type="ORF">BOTBODRAFT_55347</name>
</gene>
<dbReference type="PANTHER" id="PTHR32258">
    <property type="entry name" value="PROTEIN NETWORKED 4A"/>
    <property type="match status" value="1"/>
</dbReference>
<accession>A0A067MG58</accession>
<dbReference type="PANTHER" id="PTHR32258:SF28">
    <property type="entry name" value="PROTEIN NETWORKED 3A-RELATED"/>
    <property type="match status" value="1"/>
</dbReference>
<dbReference type="InterPro" id="IPR051861">
    <property type="entry name" value="NET_actin-binding_domain"/>
</dbReference>
<feature type="compositionally biased region" description="Polar residues" evidence="2">
    <location>
        <begin position="108"/>
        <end position="124"/>
    </location>
</feature>
<dbReference type="Proteomes" id="UP000027195">
    <property type="component" value="Unassembled WGS sequence"/>
</dbReference>